<proteinExistence type="predicted"/>
<sequence>MVCFSCCFRIRDDNDNHTHINRFYQPITAIDKEPIDPLASNCVWSPLAQEDEDGDLSRCEDGRYGITGSPILDEELRAEAKFLKACGTLPETPVEIRRTEISKDLPPHKGETESTFNSVLPNTAIEEALQKQPDQLQSPISLLQKWDNGSDSSPHSSDSFKNTDSISSNSFDGCEIGPAASTQCKVKSVHFASQSDSCSSSSKSSSPKITKAPLKINESPFDHSISKPSPYPTPLKLTDDMQTPGTVFPSKIRVQYAHSGINPRNFSQLDTPIEEECIDKESPQSQVKLQESSTRKELNMCPTLSSWLAPKSNNEGDIDQSLTRQTPGDRRILGVIKSDLNADETSFTPKWGDCNGIPNTTNKYSEDQKVSWHATPFEERLEKVLSEDKSIPKMKQLGGTRMSNYDDEEEHENAGC</sequence>
<feature type="region of interest" description="Disordered" evidence="1">
    <location>
        <begin position="195"/>
        <end position="229"/>
    </location>
</feature>
<evidence type="ECO:0000313" key="3">
    <source>
        <dbReference type="Proteomes" id="UP001229421"/>
    </source>
</evidence>
<dbReference type="InterPro" id="IPR039300">
    <property type="entry name" value="JASON"/>
</dbReference>
<feature type="compositionally biased region" description="Acidic residues" evidence="1">
    <location>
        <begin position="405"/>
        <end position="416"/>
    </location>
</feature>
<gene>
    <name evidence="2" type="ORF">QVD17_32156</name>
</gene>
<name>A0AAD8KBA1_TARER</name>
<feature type="region of interest" description="Disordered" evidence="1">
    <location>
        <begin position="97"/>
        <end position="116"/>
    </location>
</feature>
<feature type="compositionally biased region" description="Basic and acidic residues" evidence="1">
    <location>
        <begin position="97"/>
        <end position="112"/>
    </location>
</feature>
<accession>A0AAD8KBA1</accession>
<evidence type="ECO:0000256" key="1">
    <source>
        <dbReference type="SAM" id="MobiDB-lite"/>
    </source>
</evidence>
<feature type="compositionally biased region" description="Low complexity" evidence="1">
    <location>
        <begin position="150"/>
        <end position="159"/>
    </location>
</feature>
<feature type="compositionally biased region" description="Low complexity" evidence="1">
    <location>
        <begin position="195"/>
        <end position="206"/>
    </location>
</feature>
<protein>
    <submittedName>
        <fullName evidence="2">Uncharacterized protein</fullName>
    </submittedName>
</protein>
<keyword evidence="3" id="KW-1185">Reference proteome</keyword>
<dbReference type="PANTHER" id="PTHR33318">
    <property type="entry name" value="ASPARTYL/GLUTAMYL-TRNA(ASN/GLN) AMIDOTRANSFERASE SUBUNIT"/>
    <property type="match status" value="1"/>
</dbReference>
<feature type="region of interest" description="Disordered" evidence="1">
    <location>
        <begin position="386"/>
        <end position="416"/>
    </location>
</feature>
<comment type="caution">
    <text evidence="2">The sequence shown here is derived from an EMBL/GenBank/DDBJ whole genome shotgun (WGS) entry which is preliminary data.</text>
</comment>
<dbReference type="AlphaFoldDB" id="A0AAD8KBA1"/>
<feature type="region of interest" description="Disordered" evidence="1">
    <location>
        <begin position="144"/>
        <end position="164"/>
    </location>
</feature>
<reference evidence="2" key="1">
    <citation type="journal article" date="2023" name="bioRxiv">
        <title>Improved chromosome-level genome assembly for marigold (Tagetes erecta).</title>
        <authorList>
            <person name="Jiang F."/>
            <person name="Yuan L."/>
            <person name="Wang S."/>
            <person name="Wang H."/>
            <person name="Xu D."/>
            <person name="Wang A."/>
            <person name="Fan W."/>
        </authorList>
    </citation>
    <scope>NUCLEOTIDE SEQUENCE</scope>
    <source>
        <strain evidence="2">WSJ</strain>
        <tissue evidence="2">Leaf</tissue>
    </source>
</reference>
<dbReference type="GO" id="GO:0007142">
    <property type="term" value="P:male meiosis II"/>
    <property type="evidence" value="ECO:0007669"/>
    <property type="project" value="InterPro"/>
</dbReference>
<organism evidence="2 3">
    <name type="scientific">Tagetes erecta</name>
    <name type="common">African marigold</name>
    <dbReference type="NCBI Taxonomy" id="13708"/>
    <lineage>
        <taxon>Eukaryota</taxon>
        <taxon>Viridiplantae</taxon>
        <taxon>Streptophyta</taxon>
        <taxon>Embryophyta</taxon>
        <taxon>Tracheophyta</taxon>
        <taxon>Spermatophyta</taxon>
        <taxon>Magnoliopsida</taxon>
        <taxon>eudicotyledons</taxon>
        <taxon>Gunneridae</taxon>
        <taxon>Pentapetalae</taxon>
        <taxon>asterids</taxon>
        <taxon>campanulids</taxon>
        <taxon>Asterales</taxon>
        <taxon>Asteraceae</taxon>
        <taxon>Asteroideae</taxon>
        <taxon>Heliantheae alliance</taxon>
        <taxon>Tageteae</taxon>
        <taxon>Tagetes</taxon>
    </lineage>
</organism>
<evidence type="ECO:0000313" key="2">
    <source>
        <dbReference type="EMBL" id="KAK1416365.1"/>
    </source>
</evidence>
<dbReference type="Proteomes" id="UP001229421">
    <property type="component" value="Unassembled WGS sequence"/>
</dbReference>
<dbReference type="PANTHER" id="PTHR33318:SF7">
    <property type="entry name" value="PROTEIN JASON"/>
    <property type="match status" value="1"/>
</dbReference>
<dbReference type="EMBL" id="JAUHHV010000008">
    <property type="protein sequence ID" value="KAK1416365.1"/>
    <property type="molecule type" value="Genomic_DNA"/>
</dbReference>